<dbReference type="InParanoid" id="F9XB87"/>
<dbReference type="RefSeq" id="XP_003852715.1">
    <property type="nucleotide sequence ID" value="XM_003852667.1"/>
</dbReference>
<name>F9XB87_ZYMTI</name>
<dbReference type="Pfam" id="PF01636">
    <property type="entry name" value="APH"/>
    <property type="match status" value="1"/>
</dbReference>
<reference evidence="2 3" key="1">
    <citation type="journal article" date="2011" name="PLoS Genet.">
        <title>Finished genome of the fungal wheat pathogen Mycosphaerella graminicola reveals dispensome structure, chromosome plasticity, and stealth pathogenesis.</title>
        <authorList>
            <person name="Goodwin S.B."/>
            <person name="Ben M'barek S."/>
            <person name="Dhillon B."/>
            <person name="Wittenberg A.H.J."/>
            <person name="Crane C.F."/>
            <person name="Hane J.K."/>
            <person name="Foster A.J."/>
            <person name="Van der Lee T.A.J."/>
            <person name="Grimwood J."/>
            <person name="Aerts A."/>
            <person name="Antoniw J."/>
            <person name="Bailey A."/>
            <person name="Bluhm B."/>
            <person name="Bowler J."/>
            <person name="Bristow J."/>
            <person name="van der Burgt A."/>
            <person name="Canto-Canche B."/>
            <person name="Churchill A.C.L."/>
            <person name="Conde-Ferraez L."/>
            <person name="Cools H.J."/>
            <person name="Coutinho P.M."/>
            <person name="Csukai M."/>
            <person name="Dehal P."/>
            <person name="De Wit P."/>
            <person name="Donzelli B."/>
            <person name="van de Geest H.C."/>
            <person name="van Ham R.C.H.J."/>
            <person name="Hammond-Kosack K.E."/>
            <person name="Henrissat B."/>
            <person name="Kilian A."/>
            <person name="Kobayashi A.K."/>
            <person name="Koopmann E."/>
            <person name="Kourmpetis Y."/>
            <person name="Kuzniar A."/>
            <person name="Lindquist E."/>
            <person name="Lombard V."/>
            <person name="Maliepaard C."/>
            <person name="Martins N."/>
            <person name="Mehrabi R."/>
            <person name="Nap J.P.H."/>
            <person name="Ponomarenko A."/>
            <person name="Rudd J.J."/>
            <person name="Salamov A."/>
            <person name="Schmutz J."/>
            <person name="Schouten H.J."/>
            <person name="Shapiro H."/>
            <person name="Stergiopoulos I."/>
            <person name="Torriani S.F.F."/>
            <person name="Tu H."/>
            <person name="de Vries R.P."/>
            <person name="Waalwijk C."/>
            <person name="Ware S.B."/>
            <person name="Wiebenga A."/>
            <person name="Zwiers L.-H."/>
            <person name="Oliver R.P."/>
            <person name="Grigoriev I.V."/>
            <person name="Kema G.H.J."/>
        </authorList>
    </citation>
    <scope>NUCLEOTIDE SEQUENCE [LARGE SCALE GENOMIC DNA]</scope>
    <source>
        <strain evidence="3">CBS 115943 / IPO323</strain>
    </source>
</reference>
<dbReference type="EMBL" id="CM001200">
    <property type="protein sequence ID" value="EGP87691.1"/>
    <property type="molecule type" value="Genomic_DNA"/>
</dbReference>
<feature type="non-terminal residue" evidence="2">
    <location>
        <position position="234"/>
    </location>
</feature>
<dbReference type="InterPro" id="IPR051678">
    <property type="entry name" value="AGP_Transferase"/>
</dbReference>
<dbReference type="Proteomes" id="UP000008062">
    <property type="component" value="Chromosome 5"/>
</dbReference>
<dbReference type="Gene3D" id="3.90.1200.10">
    <property type="match status" value="1"/>
</dbReference>
<dbReference type="AlphaFoldDB" id="F9XB87"/>
<dbReference type="PANTHER" id="PTHR21310">
    <property type="entry name" value="AMINOGLYCOSIDE PHOSPHOTRANSFERASE-RELATED-RELATED"/>
    <property type="match status" value="1"/>
</dbReference>
<dbReference type="PANTHER" id="PTHR21310:SF48">
    <property type="entry name" value="AMINOGLYCOSIDE PHOSPHOTRANSFERASE DOMAIN-CONTAINING PROTEIN"/>
    <property type="match status" value="1"/>
</dbReference>
<gene>
    <name evidence="2" type="ORF">MYCGRDRAFT_42027</name>
</gene>
<evidence type="ECO:0000313" key="2">
    <source>
        <dbReference type="EMBL" id="EGP87691.1"/>
    </source>
</evidence>
<dbReference type="GeneID" id="13393874"/>
<protein>
    <recommendedName>
        <fullName evidence="1">Aminoglycoside phosphotransferase domain-containing protein</fullName>
    </recommendedName>
</protein>
<dbReference type="OrthoDB" id="4177236at2759"/>
<dbReference type="InterPro" id="IPR011009">
    <property type="entry name" value="Kinase-like_dom_sf"/>
</dbReference>
<dbReference type="HOGENOM" id="CLU_021768_5_3_1"/>
<sequence length="234" mass="27061">EADSLAYLAAHTNIPVPKCYGSGVVPNSARGKKYLILDFIEGDTLEKLWDKLSVVDKDTIVQQLREYVAEYRSLPPPDYLGAVVKEHFFCYATLFYQGRGFEGPFRDAQHFIDALADRLAVSNPKGPSKIAILTTLMKEIFKDFRTVFTHTDLAPKNIIVHRRGSNEDGSGIFKVTIIDWEGSGWYPEWWEYCHSPIWVNPMLGGWELEVQKIMPMYAKEFFCWERIYYMINDR</sequence>
<proteinExistence type="predicted"/>
<feature type="domain" description="Aminoglycoside phosphotransferase" evidence="1">
    <location>
        <begin position="1"/>
        <end position="190"/>
    </location>
</feature>
<keyword evidence="3" id="KW-1185">Reference proteome</keyword>
<organism evidence="2 3">
    <name type="scientific">Zymoseptoria tritici (strain CBS 115943 / IPO323)</name>
    <name type="common">Speckled leaf blotch fungus</name>
    <name type="synonym">Septoria tritici</name>
    <dbReference type="NCBI Taxonomy" id="336722"/>
    <lineage>
        <taxon>Eukaryota</taxon>
        <taxon>Fungi</taxon>
        <taxon>Dikarya</taxon>
        <taxon>Ascomycota</taxon>
        <taxon>Pezizomycotina</taxon>
        <taxon>Dothideomycetes</taxon>
        <taxon>Dothideomycetidae</taxon>
        <taxon>Mycosphaerellales</taxon>
        <taxon>Mycosphaerellaceae</taxon>
        <taxon>Zymoseptoria</taxon>
    </lineage>
</organism>
<dbReference type="SUPFAM" id="SSF56112">
    <property type="entry name" value="Protein kinase-like (PK-like)"/>
    <property type="match status" value="1"/>
</dbReference>
<dbReference type="CDD" id="cd05120">
    <property type="entry name" value="APH_ChoK_like"/>
    <property type="match status" value="1"/>
</dbReference>
<evidence type="ECO:0000259" key="1">
    <source>
        <dbReference type="Pfam" id="PF01636"/>
    </source>
</evidence>
<dbReference type="KEGG" id="ztr:MYCGRDRAFT_42027"/>
<evidence type="ECO:0000313" key="3">
    <source>
        <dbReference type="Proteomes" id="UP000008062"/>
    </source>
</evidence>
<accession>F9XB87</accession>
<dbReference type="OMA" id="FIGCIDG"/>
<dbReference type="InterPro" id="IPR002575">
    <property type="entry name" value="Aminoglycoside_PTrfase"/>
</dbReference>